<dbReference type="OrthoDB" id="676979at2759"/>
<proteinExistence type="predicted"/>
<dbReference type="AlphaFoldDB" id="G2XFJ5"/>
<dbReference type="eggNOG" id="KOG0472">
    <property type="taxonomic scope" value="Eukaryota"/>
</dbReference>
<feature type="compositionally biased region" description="Polar residues" evidence="3">
    <location>
        <begin position="264"/>
        <end position="289"/>
    </location>
</feature>
<feature type="compositionally biased region" description="Polar residues" evidence="3">
    <location>
        <begin position="143"/>
        <end position="157"/>
    </location>
</feature>
<feature type="compositionally biased region" description="Low complexity" evidence="3">
    <location>
        <begin position="222"/>
        <end position="231"/>
    </location>
</feature>
<dbReference type="OMA" id="SWQIKSG"/>
<keyword evidence="5" id="KW-1185">Reference proteome</keyword>
<dbReference type="InterPro" id="IPR050216">
    <property type="entry name" value="LRR_domain-containing"/>
</dbReference>
<keyword evidence="1" id="KW-0433">Leucine-rich repeat</keyword>
<dbReference type="Proteomes" id="UP000001611">
    <property type="component" value="Chromosome 4"/>
</dbReference>
<evidence type="ECO:0000313" key="4">
    <source>
        <dbReference type="EMBL" id="EGY18593.1"/>
    </source>
</evidence>
<organism evidence="4 5">
    <name type="scientific">Verticillium dahliae (strain VdLs.17 / ATCC MYA-4575 / FGSC 10137)</name>
    <name type="common">Verticillium wilt</name>
    <dbReference type="NCBI Taxonomy" id="498257"/>
    <lineage>
        <taxon>Eukaryota</taxon>
        <taxon>Fungi</taxon>
        <taxon>Dikarya</taxon>
        <taxon>Ascomycota</taxon>
        <taxon>Pezizomycotina</taxon>
        <taxon>Sordariomycetes</taxon>
        <taxon>Hypocreomycetidae</taxon>
        <taxon>Glomerellales</taxon>
        <taxon>Plectosphaerellaceae</taxon>
        <taxon>Verticillium</taxon>
    </lineage>
</organism>
<feature type="region of interest" description="Disordered" evidence="3">
    <location>
        <begin position="801"/>
        <end position="869"/>
    </location>
</feature>
<dbReference type="STRING" id="498257.G2XFJ5"/>
<feature type="compositionally biased region" description="Pro residues" evidence="3">
    <location>
        <begin position="374"/>
        <end position="388"/>
    </location>
</feature>
<feature type="compositionally biased region" description="Low complexity" evidence="3">
    <location>
        <begin position="241"/>
        <end position="263"/>
    </location>
</feature>
<dbReference type="InParanoid" id="G2XFJ5"/>
<evidence type="ECO:0000256" key="1">
    <source>
        <dbReference type="ARBA" id="ARBA00022614"/>
    </source>
</evidence>
<feature type="compositionally biased region" description="Basic and acidic residues" evidence="3">
    <location>
        <begin position="80"/>
        <end position="93"/>
    </location>
</feature>
<dbReference type="HOGENOM" id="CLU_007408_0_0_1"/>
<dbReference type="RefSeq" id="XP_009653716.1">
    <property type="nucleotide sequence ID" value="XM_009655421.1"/>
</dbReference>
<feature type="region of interest" description="Disordered" evidence="3">
    <location>
        <begin position="1069"/>
        <end position="1088"/>
    </location>
</feature>
<dbReference type="PANTHER" id="PTHR48051:SF27">
    <property type="entry name" value="LEUCINE-RICH REPEAT-CONTAINING PROTEIN 40"/>
    <property type="match status" value="1"/>
</dbReference>
<dbReference type="InterPro" id="IPR003591">
    <property type="entry name" value="Leu-rich_rpt_typical-subtyp"/>
</dbReference>
<name>G2XFJ5_VERDV</name>
<dbReference type="EMBL" id="DS572717">
    <property type="protein sequence ID" value="EGY18593.1"/>
    <property type="molecule type" value="Genomic_DNA"/>
</dbReference>
<feature type="compositionally biased region" description="Polar residues" evidence="3">
    <location>
        <begin position="196"/>
        <end position="210"/>
    </location>
</feature>
<dbReference type="PROSITE" id="PS51450">
    <property type="entry name" value="LRR"/>
    <property type="match status" value="1"/>
</dbReference>
<feature type="region of interest" description="Disordered" evidence="3">
    <location>
        <begin position="1"/>
        <end position="428"/>
    </location>
</feature>
<evidence type="ECO:0000256" key="2">
    <source>
        <dbReference type="ARBA" id="ARBA00022737"/>
    </source>
</evidence>
<protein>
    <submittedName>
        <fullName evidence="4">Leucine-rich repeat-containing protein</fullName>
    </submittedName>
</protein>
<dbReference type="KEGG" id="vda:VDAG_09119"/>
<accession>G2XFJ5</accession>
<dbReference type="PANTHER" id="PTHR48051">
    <property type="match status" value="1"/>
</dbReference>
<dbReference type="GeneID" id="20710582"/>
<feature type="compositionally biased region" description="Low complexity" evidence="3">
    <location>
        <begin position="15"/>
        <end position="33"/>
    </location>
</feature>
<dbReference type="InterPro" id="IPR032675">
    <property type="entry name" value="LRR_dom_sf"/>
</dbReference>
<evidence type="ECO:0000256" key="3">
    <source>
        <dbReference type="SAM" id="MobiDB-lite"/>
    </source>
</evidence>
<reference evidence="4 5" key="1">
    <citation type="submission" date="2008-03" db="EMBL/GenBank/DDBJ databases">
        <title>The Genome Sequence of Verticillium dahliae VdLs.17.</title>
        <authorList>
            <consortium name="The Broad Institute Genome Sequencing Platform"/>
            <person name="Ma L.-J.J."/>
            <person name="Klosterman S.J."/>
            <person name="Subbarao K."/>
            <person name="Dobinson K."/>
            <person name="Veronese P."/>
            <person name="Kang S."/>
            <person name="Gold S.E."/>
            <person name="Young S."/>
            <person name="Jaffe D."/>
            <person name="Gnerre S."/>
            <person name="Berlin A."/>
            <person name="Heiman D."/>
            <person name="Hepburn T."/>
            <person name="Sykes S."/>
            <person name="Alvarado L."/>
            <person name="Kodira C.D."/>
            <person name="Lander E."/>
            <person name="Galagan J."/>
            <person name="Nusbaum C."/>
            <person name="Birren B."/>
        </authorList>
    </citation>
    <scope>NUCLEOTIDE SEQUENCE [LARGE SCALE GENOMIC DNA]</scope>
    <source>
        <strain evidence="5">VdLs.17 / ATCC MYA-4575 / FGSC 10137</strain>
    </source>
</reference>
<feature type="compositionally biased region" description="Basic and acidic residues" evidence="3">
    <location>
        <begin position="801"/>
        <end position="814"/>
    </location>
</feature>
<dbReference type="SMART" id="SM00369">
    <property type="entry name" value="LRR_TYP"/>
    <property type="match status" value="6"/>
</dbReference>
<dbReference type="InterPro" id="IPR001611">
    <property type="entry name" value="Leu-rich_rpt"/>
</dbReference>
<dbReference type="SUPFAM" id="SSF52058">
    <property type="entry name" value="L domain-like"/>
    <property type="match status" value="2"/>
</dbReference>
<feature type="compositionally biased region" description="Polar residues" evidence="3">
    <location>
        <begin position="306"/>
        <end position="330"/>
    </location>
</feature>
<feature type="compositionally biased region" description="Low complexity" evidence="3">
    <location>
        <begin position="831"/>
        <end position="842"/>
    </location>
</feature>
<sequence>MEEKPAAVNRQSAIPRMSRLPTPRSTSSSNLRPAPSKENLNPVPKQRLRPAASRDQLPRASSIPSNRLEPREALATTPRPRRDMSAARPRATDSRPSLAASTTPTHSPSQPPLSHTPTGDPPSDPDHFLFKKPTALSRRPSEAQLSTPSGAMNQSPVDSEPPINDSTDSMSFGTIRPRSSKPRPSLSERTMETLAQLPSSPAMSKKSTSFFDPDGTRRSRSRAGSNGSRPGLSYTSDGSMRPPSQARSRPGSSSGPDDGSVSSFRASTNTFRQPLSTIEGTPSRRTSGIASLRTPSVRGVARATPARSTNFSASTIGHSFDRGSSPTKSTGIAAPPKTGAKTIAARPLKQRQSINGLFKKPSLPAMDRTAAAQPAPPKFTPKPAPKTTPTPSRLTKPTRTIPKPGATGAPSEAIGKPDMEASRKSSTALREQIAQAKAAKRAAVKKAPDLDLVPDSLAVTDDPKSFPLKSPIVPADNSFDFGIAVTHDPFNTQRTQSAKNKIVQQRLGDARSSGRLNIAAMGLSVMPVEVLKMYDAEMMGTNDGSWAESVDLTRLIAADNEMELIDDSIFPDVTADDLAAEEDGNGNIFGGLDTIDLHGNLLISLPVGLRQLRLLTFELLPFGILSQMPLTELNLKKNKLAKTLIEDDVEALPKLQSIDISCNQITHIVAPGTTVSLPVLYQLSASMNRLKALPDVSSWSSLLTLTADENSISEFPEGFFSLEKLRHVDFSANDIRIIPPEIARMDNLAMIRLSGNPLRDKKFISATTEELKDALAARLEPPPPYDDVTSTAHTIAAAIADDAKASESPTKEVAPEEGEHDSRSDMDDFATPPTSAPHSPARSRSHTLSSQTWPVKNGGLLDRSGTQSSSLHPVVCSKIAAATRVTEIQLHHNLFATFPESLTFFANTLTALSLAHNKLVGETYLPEELELPALRELNLMNNHITSLAPLTANLRSPQLEKVDVSLNRITALPTDLRVVFPQLSVMLIANNHLIELDPESIRGLQVVDANNNDIAHLNPKIGLLGGNGGLRQLDVSGNRFRVPRFSVLERGTDATLRWLRGRVPVAEMASWKEGQGEGGQGDSDDDVD</sequence>
<keyword evidence="2" id="KW-0677">Repeat</keyword>
<gene>
    <name evidence="4" type="ORF">VDAG_09119</name>
</gene>
<evidence type="ECO:0000313" key="5">
    <source>
        <dbReference type="Proteomes" id="UP000001611"/>
    </source>
</evidence>
<dbReference type="Gene3D" id="3.80.10.10">
    <property type="entry name" value="Ribonuclease Inhibitor"/>
    <property type="match status" value="2"/>
</dbReference>
<feature type="compositionally biased region" description="Low complexity" evidence="3">
    <location>
        <begin position="96"/>
        <end position="118"/>
    </location>
</feature>
<dbReference type="GO" id="GO:0005737">
    <property type="term" value="C:cytoplasm"/>
    <property type="evidence" value="ECO:0007669"/>
    <property type="project" value="TreeGrafter"/>
</dbReference>
<dbReference type="SMART" id="SM00364">
    <property type="entry name" value="LRR_BAC"/>
    <property type="match status" value="5"/>
</dbReference>